<protein>
    <submittedName>
        <fullName evidence="1">Uncharacterized protein</fullName>
    </submittedName>
</protein>
<dbReference type="Gene3D" id="1.10.287.1490">
    <property type="match status" value="1"/>
</dbReference>
<keyword evidence="2" id="KW-1185">Reference proteome</keyword>
<gene>
    <name evidence="1" type="ORF">GSLYS_00012946001</name>
</gene>
<dbReference type="EMBL" id="CAXITT010000327">
    <property type="protein sequence ID" value="CAL1539125.1"/>
    <property type="molecule type" value="Genomic_DNA"/>
</dbReference>
<accession>A0AAV2I4E2</accession>
<dbReference type="AlphaFoldDB" id="A0AAV2I4E2"/>
<reference evidence="1 2" key="1">
    <citation type="submission" date="2024-04" db="EMBL/GenBank/DDBJ databases">
        <authorList>
            <consortium name="Genoscope - CEA"/>
            <person name="William W."/>
        </authorList>
    </citation>
    <scope>NUCLEOTIDE SEQUENCE [LARGE SCALE GENOMIC DNA]</scope>
</reference>
<evidence type="ECO:0000313" key="1">
    <source>
        <dbReference type="EMBL" id="CAL1539125.1"/>
    </source>
</evidence>
<proteinExistence type="predicted"/>
<name>A0AAV2I4E2_LYMST</name>
<organism evidence="1 2">
    <name type="scientific">Lymnaea stagnalis</name>
    <name type="common">Great pond snail</name>
    <name type="synonym">Helix stagnalis</name>
    <dbReference type="NCBI Taxonomy" id="6523"/>
    <lineage>
        <taxon>Eukaryota</taxon>
        <taxon>Metazoa</taxon>
        <taxon>Spiralia</taxon>
        <taxon>Lophotrochozoa</taxon>
        <taxon>Mollusca</taxon>
        <taxon>Gastropoda</taxon>
        <taxon>Heterobranchia</taxon>
        <taxon>Euthyneura</taxon>
        <taxon>Panpulmonata</taxon>
        <taxon>Hygrophila</taxon>
        <taxon>Lymnaeoidea</taxon>
        <taxon>Lymnaeidae</taxon>
        <taxon>Lymnaea</taxon>
    </lineage>
</organism>
<dbReference type="Proteomes" id="UP001497497">
    <property type="component" value="Unassembled WGS sequence"/>
</dbReference>
<evidence type="ECO:0000313" key="2">
    <source>
        <dbReference type="Proteomes" id="UP001497497"/>
    </source>
</evidence>
<sequence>MASARPTFELSSKVENRNIDLVAIGKEIDTLVSTIGSLLGSGKRNIDLAAIGKEIDTLVGTIGTILGGKRNIDLSAIGKEIDTLVSTIGTLLGGKRNIDLAAIGKEIDTLVGTIGTILGGKRNIDLAAIGKEIDTLVGTIGTILGGKRNIDLAAIGKEIDTLVGTLGTLLGGKRNAEDFLTTVQQIITTVAGALGSGKRNLDLVALGKDIDVLVNQIGTLLGGKRNAESFLTTVQSTIQAIAAALGSGKRNIDLAAIGKEIDQLINQVGTLLGGKRNAESFLTTVQSAIQAIAAALGSGKRNAEDFLTTVQNIITTVAGALGSGKRNLDLVALGKDIDVLVDQISAIFGGKRNAEDFLTTVQNVIQVVAGALGSGKRNIDLLPLAKKLTNLSTKLEHFLEERETFNQLLDPSFLKDYLNKKNVFKLFLNDFLFF</sequence>
<comment type="caution">
    <text evidence="1">The sequence shown here is derived from an EMBL/GenBank/DDBJ whole genome shotgun (WGS) entry which is preliminary data.</text>
</comment>